<dbReference type="Pfam" id="PF03167">
    <property type="entry name" value="UDG"/>
    <property type="match status" value="1"/>
</dbReference>
<dbReference type="EMBL" id="JBEFLD010000008">
    <property type="protein sequence ID" value="MEQ6291923.1"/>
    <property type="molecule type" value="Genomic_DNA"/>
</dbReference>
<evidence type="ECO:0000259" key="1">
    <source>
        <dbReference type="SMART" id="SM00986"/>
    </source>
</evidence>
<dbReference type="CDD" id="cd10033">
    <property type="entry name" value="UDG_like"/>
    <property type="match status" value="1"/>
</dbReference>
<feature type="domain" description="Uracil-DNA glycosylase-like" evidence="1">
    <location>
        <begin position="28"/>
        <end position="184"/>
    </location>
</feature>
<dbReference type="RefSeq" id="WP_349589473.1">
    <property type="nucleotide sequence ID" value="NZ_JBEFLD010000008.1"/>
</dbReference>
<organism evidence="2 3">
    <name type="scientific">Vogesella oryzagri</name>
    <dbReference type="NCBI Taxonomy" id="3160864"/>
    <lineage>
        <taxon>Bacteria</taxon>
        <taxon>Pseudomonadati</taxon>
        <taxon>Pseudomonadota</taxon>
        <taxon>Betaproteobacteria</taxon>
        <taxon>Neisseriales</taxon>
        <taxon>Chromobacteriaceae</taxon>
        <taxon>Vogesella</taxon>
    </lineage>
</organism>
<evidence type="ECO:0000313" key="2">
    <source>
        <dbReference type="EMBL" id="MEQ6291923.1"/>
    </source>
</evidence>
<comment type="caution">
    <text evidence="2">The sequence shown here is derived from an EMBL/GenBank/DDBJ whole genome shotgun (WGS) entry which is preliminary data.</text>
</comment>
<dbReference type="SMART" id="SM00987">
    <property type="entry name" value="UreE_C"/>
    <property type="match status" value="1"/>
</dbReference>
<keyword evidence="3" id="KW-1185">Reference proteome</keyword>
<dbReference type="InterPro" id="IPR005122">
    <property type="entry name" value="Uracil-DNA_glycosylase-like"/>
</dbReference>
<sequence length="194" mass="21141">MTACAQLLAEVRACRLCAANLPLGPRPLLQLAPGARILLVGQAPGRKAHERGVPFDDASGERLRQWLGVDRACFYDPQQIAILPMGLCYPGSSKSGDLPPRPECAPQWRSALLAQLPQRQLTLVLGQYALAWHLPQYSTVTAAVADWQATLAAGVLALPHPSPRNQRWRSQHPWFQAAVLPALQARVARLLATP</sequence>
<protein>
    <submittedName>
        <fullName evidence="2">Uracil-DNA glycosylase family protein</fullName>
    </submittedName>
</protein>
<accession>A0ABV1M6S5</accession>
<dbReference type="InterPro" id="IPR047124">
    <property type="entry name" value="HI_0220.2"/>
</dbReference>
<gene>
    <name evidence="2" type="ORF">ABNW52_14995</name>
</gene>
<dbReference type="Gene3D" id="3.40.470.10">
    <property type="entry name" value="Uracil-DNA glycosylase-like domain"/>
    <property type="match status" value="1"/>
</dbReference>
<dbReference type="PANTHER" id="PTHR42160">
    <property type="entry name" value="URACIL-DNA GLYCOSYLASE SUPERFAMILY PROTEIN"/>
    <property type="match status" value="1"/>
</dbReference>
<dbReference type="PANTHER" id="PTHR42160:SF1">
    <property type="entry name" value="URACIL-DNA GLYCOSYLASE SUPERFAMILY PROTEIN"/>
    <property type="match status" value="1"/>
</dbReference>
<dbReference type="SUPFAM" id="SSF52141">
    <property type="entry name" value="Uracil-DNA glycosylase-like"/>
    <property type="match status" value="1"/>
</dbReference>
<dbReference type="SMART" id="SM00986">
    <property type="entry name" value="UDG"/>
    <property type="match status" value="1"/>
</dbReference>
<name>A0ABV1M6S5_9NEIS</name>
<dbReference type="InterPro" id="IPR036895">
    <property type="entry name" value="Uracil-DNA_glycosylase-like_sf"/>
</dbReference>
<evidence type="ECO:0000313" key="3">
    <source>
        <dbReference type="Proteomes" id="UP001433638"/>
    </source>
</evidence>
<dbReference type="Proteomes" id="UP001433638">
    <property type="component" value="Unassembled WGS sequence"/>
</dbReference>
<reference evidence="2" key="1">
    <citation type="submission" date="2024-06" db="EMBL/GenBank/DDBJ databases">
        <title>Genome sequence of Vogesella sp. MAHUQ-64.</title>
        <authorList>
            <person name="Huq M.A."/>
        </authorList>
    </citation>
    <scope>NUCLEOTIDE SEQUENCE</scope>
    <source>
        <strain evidence="2">MAHUQ-64</strain>
    </source>
</reference>
<proteinExistence type="predicted"/>